<dbReference type="AlphaFoldDB" id="A0A847J3B8"/>
<dbReference type="Pfam" id="PF03412">
    <property type="entry name" value="Peptidase_C39"/>
    <property type="match status" value="1"/>
</dbReference>
<feature type="domain" description="Peptidase C39" evidence="1">
    <location>
        <begin position="8"/>
        <end position="42"/>
    </location>
</feature>
<protein>
    <recommendedName>
        <fullName evidence="1">Peptidase C39 domain-containing protein</fullName>
    </recommendedName>
</protein>
<accession>A0A847J3B8</accession>
<dbReference type="InterPro" id="IPR005074">
    <property type="entry name" value="Peptidase_C39"/>
</dbReference>
<dbReference type="GO" id="GO:0016020">
    <property type="term" value="C:membrane"/>
    <property type="evidence" value="ECO:0007669"/>
    <property type="project" value="InterPro"/>
</dbReference>
<sequence length="42" mass="4973">MLRIFRKKYPVVRQHDESDCAAAALATICKFYKKELTIMKVR</sequence>
<organism evidence="2 3">
    <name type="scientific">Pseudolactococcus chungangensis</name>
    <dbReference type="NCBI Taxonomy" id="451457"/>
    <lineage>
        <taxon>Bacteria</taxon>
        <taxon>Bacillati</taxon>
        <taxon>Bacillota</taxon>
        <taxon>Bacilli</taxon>
        <taxon>Lactobacillales</taxon>
        <taxon>Streptococcaceae</taxon>
        <taxon>Pseudolactococcus</taxon>
    </lineage>
</organism>
<feature type="non-terminal residue" evidence="2">
    <location>
        <position position="42"/>
    </location>
</feature>
<dbReference type="EMBL" id="JAAYVO010000041">
    <property type="protein sequence ID" value="NLH35021.1"/>
    <property type="molecule type" value="Genomic_DNA"/>
</dbReference>
<dbReference type="Gene3D" id="3.90.70.10">
    <property type="entry name" value="Cysteine proteinases"/>
    <property type="match status" value="1"/>
</dbReference>
<gene>
    <name evidence="2" type="ORF">GX453_03175</name>
</gene>
<dbReference type="GO" id="GO:0005524">
    <property type="term" value="F:ATP binding"/>
    <property type="evidence" value="ECO:0007669"/>
    <property type="project" value="InterPro"/>
</dbReference>
<comment type="caution">
    <text evidence="2">The sequence shown here is derived from an EMBL/GenBank/DDBJ whole genome shotgun (WGS) entry which is preliminary data.</text>
</comment>
<name>A0A847J3B8_9LACT</name>
<evidence type="ECO:0000313" key="2">
    <source>
        <dbReference type="EMBL" id="NLH35021.1"/>
    </source>
</evidence>
<evidence type="ECO:0000313" key="3">
    <source>
        <dbReference type="Proteomes" id="UP000559962"/>
    </source>
</evidence>
<dbReference type="Proteomes" id="UP000559962">
    <property type="component" value="Unassembled WGS sequence"/>
</dbReference>
<dbReference type="GO" id="GO:0006508">
    <property type="term" value="P:proteolysis"/>
    <property type="evidence" value="ECO:0007669"/>
    <property type="project" value="InterPro"/>
</dbReference>
<dbReference type="GO" id="GO:0008233">
    <property type="term" value="F:peptidase activity"/>
    <property type="evidence" value="ECO:0007669"/>
    <property type="project" value="InterPro"/>
</dbReference>
<reference evidence="2 3" key="1">
    <citation type="journal article" date="2020" name="Biotechnol. Biofuels">
        <title>New insights from the biogas microbiome by comprehensive genome-resolved metagenomics of nearly 1600 species originating from multiple anaerobic digesters.</title>
        <authorList>
            <person name="Campanaro S."/>
            <person name="Treu L."/>
            <person name="Rodriguez-R L.M."/>
            <person name="Kovalovszki A."/>
            <person name="Ziels R.M."/>
            <person name="Maus I."/>
            <person name="Zhu X."/>
            <person name="Kougias P.G."/>
            <person name="Basile A."/>
            <person name="Luo G."/>
            <person name="Schluter A."/>
            <person name="Konstantinidis K.T."/>
            <person name="Angelidaki I."/>
        </authorList>
    </citation>
    <scope>NUCLEOTIDE SEQUENCE [LARGE SCALE GENOMIC DNA]</scope>
    <source>
        <strain evidence="2">AS27yjCOA_61</strain>
    </source>
</reference>
<proteinExistence type="predicted"/>
<evidence type="ECO:0000259" key="1">
    <source>
        <dbReference type="Pfam" id="PF03412"/>
    </source>
</evidence>